<proteinExistence type="predicted"/>
<protein>
    <submittedName>
        <fullName evidence="1">Uncharacterized protein</fullName>
    </submittedName>
</protein>
<dbReference type="RefSeq" id="WP_006894494.1">
    <property type="nucleotide sequence ID" value="NZ_BANU01000001.1"/>
</dbReference>
<organism evidence="1 2">
    <name type="scientific">Gordonia sihwensis NBRC 108236</name>
    <dbReference type="NCBI Taxonomy" id="1223544"/>
    <lineage>
        <taxon>Bacteria</taxon>
        <taxon>Bacillati</taxon>
        <taxon>Actinomycetota</taxon>
        <taxon>Actinomycetes</taxon>
        <taxon>Mycobacteriales</taxon>
        <taxon>Gordoniaceae</taxon>
        <taxon>Gordonia</taxon>
    </lineage>
</organism>
<dbReference type="Proteomes" id="UP000035083">
    <property type="component" value="Unassembled WGS sequence"/>
</dbReference>
<reference evidence="1 2" key="1">
    <citation type="submission" date="2012-12" db="EMBL/GenBank/DDBJ databases">
        <title>Whole genome shotgun sequence of Gordonia sihwensis NBRC 108236.</title>
        <authorList>
            <person name="Yoshida I."/>
            <person name="Hosoyama A."/>
            <person name="Tsuchikane K."/>
            <person name="Ando Y."/>
            <person name="Baba S."/>
            <person name="Ohji S."/>
            <person name="Hamada M."/>
            <person name="Tamura T."/>
            <person name="Yamazoe A."/>
            <person name="Yamazaki S."/>
            <person name="Fujita N."/>
        </authorList>
    </citation>
    <scope>NUCLEOTIDE SEQUENCE [LARGE SCALE GENOMIC DNA]</scope>
    <source>
        <strain evidence="1 2">NBRC 108236</strain>
    </source>
</reference>
<dbReference type="AlphaFoldDB" id="L7LGT2"/>
<evidence type="ECO:0000313" key="2">
    <source>
        <dbReference type="Proteomes" id="UP000035083"/>
    </source>
</evidence>
<dbReference type="EMBL" id="BANU01000001">
    <property type="protein sequence ID" value="GAC59307.1"/>
    <property type="molecule type" value="Genomic_DNA"/>
</dbReference>
<accession>L7LGT2</accession>
<comment type="caution">
    <text evidence="1">The sequence shown here is derived from an EMBL/GenBank/DDBJ whole genome shotgun (WGS) entry which is preliminary data.</text>
</comment>
<gene>
    <name evidence="1" type="ORF">GSI01S_01_02730</name>
</gene>
<keyword evidence="2" id="KW-1185">Reference proteome</keyword>
<name>L7LGT2_9ACTN</name>
<evidence type="ECO:0000313" key="1">
    <source>
        <dbReference type="EMBL" id="GAC59307.1"/>
    </source>
</evidence>
<sequence length="127" mass="13058">MTATVTDLSARRAAAESAQLGELALAARRVDAAHRLLARRRRKLDVRFCNGEGTPLPCAPAESSAEQIIVTAAAWPENGGDVLIGTAGPLPRAAFDSPAGTLNATLAAIGDLLTHVILHPAETGAVT</sequence>